<dbReference type="AlphaFoldDB" id="A0A0E9RWT3"/>
<proteinExistence type="predicted"/>
<name>A0A0E9RWT3_ANGAN</name>
<organism evidence="1">
    <name type="scientific">Anguilla anguilla</name>
    <name type="common">European freshwater eel</name>
    <name type="synonym">Muraena anguilla</name>
    <dbReference type="NCBI Taxonomy" id="7936"/>
    <lineage>
        <taxon>Eukaryota</taxon>
        <taxon>Metazoa</taxon>
        <taxon>Chordata</taxon>
        <taxon>Craniata</taxon>
        <taxon>Vertebrata</taxon>
        <taxon>Euteleostomi</taxon>
        <taxon>Actinopterygii</taxon>
        <taxon>Neopterygii</taxon>
        <taxon>Teleostei</taxon>
        <taxon>Anguilliformes</taxon>
        <taxon>Anguillidae</taxon>
        <taxon>Anguilla</taxon>
    </lineage>
</organism>
<accession>A0A0E9RWT3</accession>
<protein>
    <submittedName>
        <fullName evidence="1">Uncharacterized protein</fullName>
    </submittedName>
</protein>
<sequence>MLCVLLNTNIMQRVAQLTTDDIRISHSYFACLFTVHCRKKGILILAMGKMKSMHRWVQNSAYGKL</sequence>
<evidence type="ECO:0000313" key="1">
    <source>
        <dbReference type="EMBL" id="JAH33297.1"/>
    </source>
</evidence>
<dbReference type="EMBL" id="GBXM01075280">
    <property type="protein sequence ID" value="JAH33297.1"/>
    <property type="molecule type" value="Transcribed_RNA"/>
</dbReference>
<reference evidence="1" key="2">
    <citation type="journal article" date="2015" name="Fish Shellfish Immunol.">
        <title>Early steps in the European eel (Anguilla anguilla)-Vibrio vulnificus interaction in the gills: Role of the RtxA13 toxin.</title>
        <authorList>
            <person name="Callol A."/>
            <person name="Pajuelo D."/>
            <person name="Ebbesson L."/>
            <person name="Teles M."/>
            <person name="MacKenzie S."/>
            <person name="Amaro C."/>
        </authorList>
    </citation>
    <scope>NUCLEOTIDE SEQUENCE</scope>
</reference>
<reference evidence="1" key="1">
    <citation type="submission" date="2014-11" db="EMBL/GenBank/DDBJ databases">
        <authorList>
            <person name="Amaro Gonzalez C."/>
        </authorList>
    </citation>
    <scope>NUCLEOTIDE SEQUENCE</scope>
</reference>